<keyword evidence="11" id="KW-1208">Phospholipid metabolism</keyword>
<evidence type="ECO:0000256" key="10">
    <source>
        <dbReference type="ARBA" id="ARBA00023209"/>
    </source>
</evidence>
<dbReference type="OrthoDB" id="406287at2759"/>
<gene>
    <name evidence="15" type="ORF">AK812_SmicGene4808</name>
</gene>
<evidence type="ECO:0000256" key="11">
    <source>
        <dbReference type="ARBA" id="ARBA00023264"/>
    </source>
</evidence>
<evidence type="ECO:0000256" key="12">
    <source>
        <dbReference type="ARBA" id="ARBA00023315"/>
    </source>
</evidence>
<feature type="transmembrane region" description="Helical" evidence="14">
    <location>
        <begin position="589"/>
        <end position="608"/>
    </location>
</feature>
<feature type="transmembrane region" description="Helical" evidence="14">
    <location>
        <begin position="131"/>
        <end position="151"/>
    </location>
</feature>
<evidence type="ECO:0000256" key="1">
    <source>
        <dbReference type="ARBA" id="ARBA00004141"/>
    </source>
</evidence>
<feature type="transmembrane region" description="Helical" evidence="14">
    <location>
        <begin position="294"/>
        <end position="312"/>
    </location>
</feature>
<dbReference type="AlphaFoldDB" id="A0A1Q9EVA4"/>
<evidence type="ECO:0000313" key="16">
    <source>
        <dbReference type="Proteomes" id="UP000186817"/>
    </source>
</evidence>
<dbReference type="InterPro" id="IPR021261">
    <property type="entry name" value="GPCAT"/>
</dbReference>
<dbReference type="Proteomes" id="UP000186817">
    <property type="component" value="Unassembled WGS sequence"/>
</dbReference>
<keyword evidence="7 14" id="KW-1133">Transmembrane helix</keyword>
<keyword evidence="6 14" id="KW-0812">Transmembrane</keyword>
<dbReference type="PANTHER" id="PTHR31201">
    <property type="entry name" value="OS01G0585100 PROTEIN"/>
    <property type="match status" value="1"/>
</dbReference>
<keyword evidence="5" id="KW-0808">Transferase</keyword>
<dbReference type="GO" id="GO:0006656">
    <property type="term" value="P:phosphatidylcholine biosynthetic process"/>
    <property type="evidence" value="ECO:0007669"/>
    <property type="project" value="TreeGrafter"/>
</dbReference>
<keyword evidence="4" id="KW-0444">Lipid biosynthesis</keyword>
<evidence type="ECO:0000256" key="9">
    <source>
        <dbReference type="ARBA" id="ARBA00023136"/>
    </source>
</evidence>
<dbReference type="Pfam" id="PF10998">
    <property type="entry name" value="DUF2838"/>
    <property type="match status" value="1"/>
</dbReference>
<organism evidence="15 16">
    <name type="scientific">Symbiodinium microadriaticum</name>
    <name type="common">Dinoflagellate</name>
    <name type="synonym">Zooxanthella microadriatica</name>
    <dbReference type="NCBI Taxonomy" id="2951"/>
    <lineage>
        <taxon>Eukaryota</taxon>
        <taxon>Sar</taxon>
        <taxon>Alveolata</taxon>
        <taxon>Dinophyceae</taxon>
        <taxon>Suessiales</taxon>
        <taxon>Symbiodiniaceae</taxon>
        <taxon>Symbiodinium</taxon>
    </lineage>
</organism>
<proteinExistence type="inferred from homology"/>
<evidence type="ECO:0000256" key="3">
    <source>
        <dbReference type="ARBA" id="ARBA00019082"/>
    </source>
</evidence>
<accession>A0A1Q9EVA4</accession>
<evidence type="ECO:0000256" key="14">
    <source>
        <dbReference type="SAM" id="Phobius"/>
    </source>
</evidence>
<keyword evidence="12" id="KW-0012">Acyltransferase</keyword>
<reference evidence="15 16" key="1">
    <citation type="submission" date="2016-02" db="EMBL/GenBank/DDBJ databases">
        <title>Genome analysis of coral dinoflagellate symbionts highlights evolutionary adaptations to a symbiotic lifestyle.</title>
        <authorList>
            <person name="Aranda M."/>
            <person name="Li Y."/>
            <person name="Liew Y.J."/>
            <person name="Baumgarten S."/>
            <person name="Simakov O."/>
            <person name="Wilson M."/>
            <person name="Piel J."/>
            <person name="Ashoor H."/>
            <person name="Bougouffa S."/>
            <person name="Bajic V.B."/>
            <person name="Ryu T."/>
            <person name="Ravasi T."/>
            <person name="Bayer T."/>
            <person name="Micklem G."/>
            <person name="Kim H."/>
            <person name="Bhak J."/>
            <person name="Lajeunesse T.C."/>
            <person name="Voolstra C.R."/>
        </authorList>
    </citation>
    <scope>NUCLEOTIDE SEQUENCE [LARGE SCALE GENOMIC DNA]</scope>
    <source>
        <strain evidence="15 16">CCMP2467</strain>
    </source>
</reference>
<comment type="caution">
    <text evidence="15">The sequence shown here is derived from an EMBL/GenBank/DDBJ whole genome shotgun (WGS) entry which is preliminary data.</text>
</comment>
<feature type="transmembrane region" description="Helical" evidence="14">
    <location>
        <begin position="319"/>
        <end position="338"/>
    </location>
</feature>
<keyword evidence="8" id="KW-0443">Lipid metabolism</keyword>
<comment type="subcellular location">
    <subcellularLocation>
        <location evidence="1">Membrane</location>
        <topology evidence="1">Multi-pass membrane protein</topology>
    </subcellularLocation>
</comment>
<dbReference type="PANTHER" id="PTHR31201:SF1">
    <property type="entry name" value="GLYCEROPHOSPHOCHOLINE ACYLTRANSFERASE 1"/>
    <property type="match status" value="1"/>
</dbReference>
<evidence type="ECO:0000256" key="4">
    <source>
        <dbReference type="ARBA" id="ARBA00022516"/>
    </source>
</evidence>
<evidence type="ECO:0000256" key="8">
    <source>
        <dbReference type="ARBA" id="ARBA00023098"/>
    </source>
</evidence>
<keyword evidence="16" id="KW-1185">Reference proteome</keyword>
<feature type="transmembrane region" description="Helical" evidence="14">
    <location>
        <begin position="358"/>
        <end position="377"/>
    </location>
</feature>
<feature type="transmembrane region" description="Helical" evidence="14">
    <location>
        <begin position="81"/>
        <end position="100"/>
    </location>
</feature>
<evidence type="ECO:0000256" key="5">
    <source>
        <dbReference type="ARBA" id="ARBA00022679"/>
    </source>
</evidence>
<dbReference type="GO" id="GO:0016020">
    <property type="term" value="C:membrane"/>
    <property type="evidence" value="ECO:0007669"/>
    <property type="project" value="UniProtKB-SubCell"/>
</dbReference>
<feature type="transmembrane region" description="Helical" evidence="14">
    <location>
        <begin position="233"/>
        <end position="251"/>
    </location>
</feature>
<protein>
    <recommendedName>
        <fullName evidence="3">Glycerophosphocholine acyltransferase 1</fullName>
    </recommendedName>
</protein>
<evidence type="ECO:0000256" key="7">
    <source>
        <dbReference type="ARBA" id="ARBA00022989"/>
    </source>
</evidence>
<evidence type="ECO:0000256" key="6">
    <source>
        <dbReference type="ARBA" id="ARBA00022692"/>
    </source>
</evidence>
<name>A0A1Q9EVA4_SYMMI</name>
<feature type="compositionally biased region" description="Basic and acidic residues" evidence="13">
    <location>
        <begin position="14"/>
        <end position="47"/>
    </location>
</feature>
<feature type="transmembrane region" description="Helical" evidence="14">
    <location>
        <begin position="107"/>
        <end position="125"/>
    </location>
</feature>
<evidence type="ECO:0000256" key="13">
    <source>
        <dbReference type="SAM" id="MobiDB-lite"/>
    </source>
</evidence>
<sequence length="697" mass="79427">MPPKSRTASPGAVARKESEVPEVRRRDVANAETKAKAAPEKKKDATPAKEAQAQRAERRPFFREKSIYALQPDARWLEPSLAFPIYASTLLTTIACCLFWEPSFKALRLQYTIVASGLLLYRMYYYARKEWMLFFIDLCFVNSILLLYSLWSCESGCSREWLLATYIVAQGPVAGATFPLQTPLTLHHPEAFESFFLHASPMWMAYAVRWRWPNLLGPIPPVSELLSVGFWRLYFPWSACYLVFLLLQPFLPDRIAGLETLMDGFILPASTAQSRLTAKRQEYSKYAFNVMKATILHAVLSGSGFLAAAMAYQYHEVQVVWIFCVLLGCLASGARFYYQSATPDYVPPGVYRGFRNMGLAWAMVLPTYLHCAGYMPVPMLQCTSELLLLKVESFERAMPFARLGRVHERALGRWAFARRFAEDAAPQKASVKKSNADPDFLAQLREIRFQDETGVIGAARKALLERGKYRDDRVSWQMVLSQWLACNKRQFEVGLPEYKDNAMGCPRKHADEDEDMPRLTEAGKDGWEEYAQLGLHASGNMISVEADVTQSSFWEKLTKVAMEWLVGRDWVEYIASACPRKEMLLTDRYLFFFLILPGLGFLALFSQLEEASQALAFLKSMELARLYTTIGAWHVEVFKAVFENQITDSESRFGVFSLPDVNPGQRRQIRYSEIHSIEVQQLVELLEIFARAGRVGQ</sequence>
<keyword evidence="9 14" id="KW-0472">Membrane</keyword>
<dbReference type="GO" id="GO:0016746">
    <property type="term" value="F:acyltransferase activity"/>
    <property type="evidence" value="ECO:0007669"/>
    <property type="project" value="UniProtKB-KW"/>
</dbReference>
<keyword evidence="10" id="KW-0594">Phospholipid biosynthesis</keyword>
<evidence type="ECO:0000256" key="2">
    <source>
        <dbReference type="ARBA" id="ARBA00006675"/>
    </source>
</evidence>
<feature type="region of interest" description="Disordered" evidence="13">
    <location>
        <begin position="1"/>
        <end position="57"/>
    </location>
</feature>
<evidence type="ECO:0000313" key="15">
    <source>
        <dbReference type="EMBL" id="OLQ11384.1"/>
    </source>
</evidence>
<comment type="similarity">
    <text evidence="2">Belongs to the GPC1 family.</text>
</comment>
<dbReference type="EMBL" id="LSRX01000060">
    <property type="protein sequence ID" value="OLQ11384.1"/>
    <property type="molecule type" value="Genomic_DNA"/>
</dbReference>